<gene>
    <name evidence="3" type="primary">72</name>
    <name evidence="3" type="ORF">SEA_BURWELL21_72</name>
</gene>
<feature type="compositionally biased region" description="Polar residues" evidence="1">
    <location>
        <begin position="78"/>
        <end position="87"/>
    </location>
</feature>
<accession>A0A385DW95</accession>
<reference evidence="3 4" key="1">
    <citation type="submission" date="2018-07" db="EMBL/GenBank/DDBJ databases">
        <authorList>
            <person name="Katsanos J.M."/>
            <person name="Ngene C.N."/>
            <person name="Bentley M.J."/>
            <person name="Brown C."/>
            <person name="Floronesc S.D."/>
            <person name="Garcia-Franquiz A."/>
            <person name="Jibriel M.H."/>
            <person name="Kojima J.K."/>
            <person name="McFarlane L.G."/>
            <person name="Mercado L.S."/>
            <person name="Moxie M.N."/>
            <person name="Pitts K.L."/>
            <person name="Tubolino S.A."/>
            <person name="Williams A.B."/>
            <person name="Williams R.T."/>
            <person name="Zakhem L.M."/>
            <person name="Garlena R.A."/>
            <person name="Russell D.A."/>
            <person name="Pope W.H."/>
            <person name="Jacobs-Se D."/>
            <person name="Hatfull G.F."/>
        </authorList>
    </citation>
    <scope>NUCLEOTIDE SEQUENCE [LARGE SCALE GENOMIC DNA]</scope>
</reference>
<dbReference type="KEGG" id="vg:60326678"/>
<evidence type="ECO:0000313" key="3">
    <source>
        <dbReference type="EMBL" id="AXQ63058.1"/>
    </source>
</evidence>
<protein>
    <recommendedName>
        <fullName evidence="2">DNA-binding phage zinc finger domain-containing protein</fullName>
    </recommendedName>
</protein>
<evidence type="ECO:0000256" key="1">
    <source>
        <dbReference type="SAM" id="MobiDB-lite"/>
    </source>
</evidence>
<dbReference type="Proteomes" id="UP000263420">
    <property type="component" value="Segment"/>
</dbReference>
<organism evidence="3 4">
    <name type="scientific">Mycobacterium phage Burwell21</name>
    <dbReference type="NCBI Taxonomy" id="2301702"/>
    <lineage>
        <taxon>Viruses</taxon>
        <taxon>Duplodnaviria</taxon>
        <taxon>Heunggongvirae</taxon>
        <taxon>Uroviricota</taxon>
        <taxon>Caudoviricetes</taxon>
        <taxon>Gracegardnervirinae</taxon>
        <taxon>Cheoctovirus</taxon>
        <taxon>Cheoctovirus burwell21</taxon>
    </lineage>
</organism>
<dbReference type="EMBL" id="MH651169">
    <property type="protein sequence ID" value="AXQ63058.1"/>
    <property type="molecule type" value="Genomic_DNA"/>
</dbReference>
<dbReference type="Pfam" id="PF24623">
    <property type="entry name" value="Phage_zn_bind_8"/>
    <property type="match status" value="1"/>
</dbReference>
<dbReference type="InterPro" id="IPR056911">
    <property type="entry name" value="Phage_Znf_bind_put"/>
</dbReference>
<proteinExistence type="predicted"/>
<feature type="region of interest" description="Disordered" evidence="1">
    <location>
        <begin position="49"/>
        <end position="87"/>
    </location>
</feature>
<dbReference type="GeneID" id="60326678"/>
<feature type="domain" description="DNA-binding phage zinc finger" evidence="2">
    <location>
        <begin position="9"/>
        <end position="59"/>
    </location>
</feature>
<name>A0A385DW95_9CAUD</name>
<evidence type="ECO:0000259" key="2">
    <source>
        <dbReference type="Pfam" id="PF24623"/>
    </source>
</evidence>
<dbReference type="RefSeq" id="YP_009955184.1">
    <property type="nucleotide sequence ID" value="NC_051639.1"/>
</dbReference>
<evidence type="ECO:0000313" key="4">
    <source>
        <dbReference type="Proteomes" id="UP000263420"/>
    </source>
</evidence>
<keyword evidence="4" id="KW-1185">Reference proteome</keyword>
<sequence>MKDWRGTTVHVEALRVRCRDCRAGVGEPCVVRDGKGRVLKVLEAFPAHSHRIADARSAGSRGTDTNPAPKVAPRGVQPPQSTTGDEQ</sequence>